<organism evidence="2">
    <name type="scientific">uncultured Chloroflexota bacterium</name>
    <dbReference type="NCBI Taxonomy" id="166587"/>
    <lineage>
        <taxon>Bacteria</taxon>
        <taxon>Bacillati</taxon>
        <taxon>Chloroflexota</taxon>
        <taxon>environmental samples</taxon>
    </lineage>
</organism>
<dbReference type="PANTHER" id="PTHR43316:SF3">
    <property type="entry name" value="HALOACID DEHALOGENASE, TYPE II (AFU_ORTHOLOGUE AFUA_2G07750)-RELATED"/>
    <property type="match status" value="1"/>
</dbReference>
<dbReference type="EC" id="3.8.1.2" evidence="2"/>
<proteinExistence type="predicted"/>
<keyword evidence="1 2" id="KW-0378">Hydrolase</keyword>
<dbReference type="InterPro" id="IPR006328">
    <property type="entry name" value="2-HAD"/>
</dbReference>
<name>A0A6J4IHG0_9CHLR</name>
<dbReference type="SFLD" id="SFLDG01129">
    <property type="entry name" value="C1.5:_HAD__Beta-PGM__Phosphata"/>
    <property type="match status" value="1"/>
</dbReference>
<protein>
    <submittedName>
        <fullName evidence="2">Haloacid dehalogenase, type II</fullName>
        <ecNumber evidence="2">3.8.1.2</ecNumber>
    </submittedName>
</protein>
<dbReference type="Gene3D" id="1.10.150.750">
    <property type="match status" value="1"/>
</dbReference>
<dbReference type="EMBL" id="CADCTC010000131">
    <property type="protein sequence ID" value="CAA9252533.1"/>
    <property type="molecule type" value="Genomic_DNA"/>
</dbReference>
<dbReference type="PANTHER" id="PTHR43316">
    <property type="entry name" value="HYDROLASE, HALOACID DELAHOGENASE-RELATED"/>
    <property type="match status" value="1"/>
</dbReference>
<accession>A0A6J4IHG0</accession>
<dbReference type="InterPro" id="IPR006439">
    <property type="entry name" value="HAD-SF_hydro_IA"/>
</dbReference>
<dbReference type="InterPro" id="IPR023214">
    <property type="entry name" value="HAD_sf"/>
</dbReference>
<dbReference type="Gene3D" id="3.40.50.1000">
    <property type="entry name" value="HAD superfamily/HAD-like"/>
    <property type="match status" value="1"/>
</dbReference>
<dbReference type="NCBIfam" id="TIGR01493">
    <property type="entry name" value="HAD-SF-IA-v2"/>
    <property type="match status" value="1"/>
</dbReference>
<dbReference type="Pfam" id="PF00702">
    <property type="entry name" value="Hydrolase"/>
    <property type="match status" value="1"/>
</dbReference>
<dbReference type="NCBIfam" id="TIGR01428">
    <property type="entry name" value="HAD_type_II"/>
    <property type="match status" value="1"/>
</dbReference>
<dbReference type="PRINTS" id="PR00413">
    <property type="entry name" value="HADHALOGNASE"/>
</dbReference>
<dbReference type="SFLD" id="SFLDS00003">
    <property type="entry name" value="Haloacid_Dehalogenase"/>
    <property type="match status" value="1"/>
</dbReference>
<evidence type="ECO:0000313" key="2">
    <source>
        <dbReference type="EMBL" id="CAA9252533.1"/>
    </source>
</evidence>
<reference evidence="2" key="1">
    <citation type="submission" date="2020-02" db="EMBL/GenBank/DDBJ databases">
        <authorList>
            <person name="Meier V. D."/>
        </authorList>
    </citation>
    <scope>NUCLEOTIDE SEQUENCE</scope>
    <source>
        <strain evidence="2">AVDCRST_MAG77</strain>
    </source>
</reference>
<dbReference type="InterPro" id="IPR051540">
    <property type="entry name" value="S-2-haloacid_dehalogenase"/>
</dbReference>
<dbReference type="AlphaFoldDB" id="A0A6J4IHG0"/>
<dbReference type="SUPFAM" id="SSF56784">
    <property type="entry name" value="HAD-like"/>
    <property type="match status" value="1"/>
</dbReference>
<gene>
    <name evidence="2" type="ORF">AVDCRST_MAG77-2268</name>
</gene>
<dbReference type="InterPro" id="IPR036412">
    <property type="entry name" value="HAD-like_sf"/>
</dbReference>
<evidence type="ECO:0000256" key="1">
    <source>
        <dbReference type="ARBA" id="ARBA00022801"/>
    </source>
</evidence>
<dbReference type="GO" id="GO:0018784">
    <property type="term" value="F:(S)-2-haloacid dehalogenase activity"/>
    <property type="evidence" value="ECO:0007669"/>
    <property type="project" value="UniProtKB-EC"/>
</dbReference>
<sequence>MRALLFDVFGTVVDWRGTVIREGEALAMRRGWPVDRVDWAAFADRWRKEGYTAALARITRGEEPWARVDDLHRRMLDTLLHEHGIRDLDEPAVAQLNRVWHRLTPWPDALAGLERLQRRYTVAPLSNGDFALLTNMAKHAALPWDCILSAELFGAYKQRPEVYLGAVQLLGIAPAEALMVAAHPSDLDAARAAGLRTAYVPRPLEFGAPTTEPQGVTSPLPSRFDVIADDFLALAAALGC</sequence>